<accession>A0ACB8W5X3</accession>
<proteinExistence type="predicted"/>
<evidence type="ECO:0000313" key="2">
    <source>
        <dbReference type="Proteomes" id="UP000831701"/>
    </source>
</evidence>
<protein>
    <submittedName>
        <fullName evidence="1">Uncharacterized protein</fullName>
    </submittedName>
</protein>
<feature type="non-terminal residue" evidence="1">
    <location>
        <position position="1"/>
    </location>
</feature>
<organism evidence="1 2">
    <name type="scientific">Scortum barcoo</name>
    <name type="common">barcoo grunter</name>
    <dbReference type="NCBI Taxonomy" id="214431"/>
    <lineage>
        <taxon>Eukaryota</taxon>
        <taxon>Metazoa</taxon>
        <taxon>Chordata</taxon>
        <taxon>Craniata</taxon>
        <taxon>Vertebrata</taxon>
        <taxon>Euteleostomi</taxon>
        <taxon>Actinopterygii</taxon>
        <taxon>Neopterygii</taxon>
        <taxon>Teleostei</taxon>
        <taxon>Neoteleostei</taxon>
        <taxon>Acanthomorphata</taxon>
        <taxon>Eupercaria</taxon>
        <taxon>Centrarchiformes</taxon>
        <taxon>Terapontoidei</taxon>
        <taxon>Terapontidae</taxon>
        <taxon>Scortum</taxon>
    </lineage>
</organism>
<sequence>RYNHPLLPALTGDKEQAVQWYKRGITELERGIKVELTGQGDQYERAKRLQEKMIANRTMAKDRLALLEATLASKRRSDPQRTSNHVFTQPKPAPKSQPAARGTSTNIRPSTAVRPPSRAPDPKVTPRAGRDQNGKPIAKQPPKRDMKNFKNVDSKLASLILKEIVDRGASVSFEDIAGQELAKQALQEIVILPALRPELFTGLRAPARGLLLFGPPGNGKTMLAKAVAAESNATFFNISAASLTSKYVGEGEKLVRALFAVARELQPSVIFIDEVDSLLCERREGEHDASRRLKTEFLIEFDGVQSDGDDRVLVMGATNRPQELDEAVLRRFAKRVYVALPDQETRFTLLKNLLGKHGNPLSKNELMSLAKKTTGYSGSDLTSLAKDAALGPIRELGPDQVRSMAASEMRNIKMKDFEDSLKRIKPSVSPATLDMYTKWNKDFGFGLVWEEFGEAMEEDYRLASKKFWQTIRRLRRGKQYSANTVYSAGWGAVDLNWGHYRMDGGRISSIPPTQLPMRKRRLGTLRWTRPSPKPRGFRPSRGTLDPALYPRTWMLEGLWEFAQPVHMCFVDLEKAFDHCCVPCGILCGVLREYDGVRGPLLLRAVQCLLKAEESSATVEDSKDSCLGIETRTMEITLKGFPLKVVNIPWRNNNLSTLHTDPPLSEQGETIIGVYLLVLGWLSWFGNSLVMFVLYRQRASLQPTDFLTLNLAISDASISVFGYSRGILEIFNILKDDGYLITWIWTCQVDGFFTLLFGLASINTLTVISVTRYIKGCHPNKAYCISMNTIAVSLICIWTGAMFWSVTPLLGWGSYTDRGYGTCEVDWSKANYSTIHKSYIISILIFCFFIPVMIMLFSYISIINTVKNTNAMSADGFLTARQRKVERDVTRISIVICTAFIMAWSPYAVVSMWSAWGFHVPSTTSIITRLFAKSASFYNPLIYFGMSSKFRKDISVLLPCTRERREVVRLQNFKNIKPKAEAKPPPASLPVEKPEAKYTAGELNQSNPDSDSGVNSPPQTPPSDMQEVFHINLPSHIETSEYWCERL</sequence>
<gene>
    <name evidence="1" type="ORF">L3Q82_011722</name>
</gene>
<dbReference type="EMBL" id="CM041544">
    <property type="protein sequence ID" value="KAI3363060.1"/>
    <property type="molecule type" value="Genomic_DNA"/>
</dbReference>
<reference evidence="1" key="1">
    <citation type="submission" date="2022-04" db="EMBL/GenBank/DDBJ databases">
        <title>Jade perch genome.</title>
        <authorList>
            <person name="Chao B."/>
        </authorList>
    </citation>
    <scope>NUCLEOTIDE SEQUENCE</scope>
    <source>
        <strain evidence="1">CB-2022</strain>
    </source>
</reference>
<name>A0ACB8W5X3_9TELE</name>
<keyword evidence="2" id="KW-1185">Reference proteome</keyword>
<comment type="caution">
    <text evidence="1">The sequence shown here is derived from an EMBL/GenBank/DDBJ whole genome shotgun (WGS) entry which is preliminary data.</text>
</comment>
<dbReference type="Proteomes" id="UP000831701">
    <property type="component" value="Chromosome 14"/>
</dbReference>
<evidence type="ECO:0000313" key="1">
    <source>
        <dbReference type="EMBL" id="KAI3363060.1"/>
    </source>
</evidence>